<feature type="active site" description="Nucleophile" evidence="4">
    <location>
        <position position="64"/>
    </location>
</feature>
<dbReference type="PANTHER" id="PTHR11142">
    <property type="entry name" value="PSEUDOURIDYLATE SYNTHASE"/>
    <property type="match status" value="1"/>
</dbReference>
<dbReference type="Proteomes" id="UP001183388">
    <property type="component" value="Unassembled WGS sequence"/>
</dbReference>
<feature type="domain" description="Pseudouridine synthase I TruA alpha/beta" evidence="6">
    <location>
        <begin position="159"/>
        <end position="261"/>
    </location>
</feature>
<keyword evidence="8" id="KW-1185">Reference proteome</keyword>
<accession>A0ABU2LAG4</accession>
<dbReference type="InterPro" id="IPR001406">
    <property type="entry name" value="PsdUridine_synth_TruA"/>
</dbReference>
<reference evidence="8" key="1">
    <citation type="submission" date="2023-07" db="EMBL/GenBank/DDBJ databases">
        <title>30 novel species of actinomycetes from the DSMZ collection.</title>
        <authorList>
            <person name="Nouioui I."/>
        </authorList>
    </citation>
    <scope>NUCLEOTIDE SEQUENCE [LARGE SCALE GENOMIC DNA]</scope>
    <source>
        <strain evidence="8">DSM 44917</strain>
    </source>
</reference>
<dbReference type="Gene3D" id="3.30.70.660">
    <property type="entry name" value="Pseudouridine synthase I, catalytic domain, C-terminal subdomain"/>
    <property type="match status" value="1"/>
</dbReference>
<dbReference type="InterPro" id="IPR020103">
    <property type="entry name" value="PsdUridine_synth_cat_dom_sf"/>
</dbReference>
<dbReference type="EC" id="5.4.99.12" evidence="4"/>
<dbReference type="PANTHER" id="PTHR11142:SF0">
    <property type="entry name" value="TRNA PSEUDOURIDINE SYNTHASE-LIKE 1"/>
    <property type="match status" value="1"/>
</dbReference>
<protein>
    <recommendedName>
        <fullName evidence="4">tRNA pseudouridine synthase A</fullName>
        <ecNumber evidence="4">5.4.99.12</ecNumber>
    </recommendedName>
    <alternativeName>
        <fullName evidence="4">tRNA pseudouridine(38-40) synthase</fullName>
    </alternativeName>
    <alternativeName>
        <fullName evidence="4">tRNA pseudouridylate synthase I</fullName>
    </alternativeName>
    <alternativeName>
        <fullName evidence="4">tRNA-uridine isomerase I</fullName>
    </alternativeName>
</protein>
<sequence>MDERDLPAVGRVRVRLDLSYDGRDFSGWARQRGRRTVQGELEEALRIVARSPEGWELTVAGRTDAGVHARGQVAHVDLPAEVWEEQRGQLVRRLAGRLPQDVRVWRAEEAPPYFNARFSALWRRYAYRVSDHPGGVDPLLRGHVLWHNWPLDVAAMNEASALLLGEHDFAAFCRRREGATTVRALRELRWERRPDGIVEGTVLADAFCHNMVRSLVGALLFVGDGHRPPAWSAQVLAARVRDSAVHVVRPHGLTLEEVAYPSPAGLAARNAEARQRRALADADADA</sequence>
<comment type="catalytic activity">
    <reaction evidence="4 5">
        <text>uridine(38/39/40) in tRNA = pseudouridine(38/39/40) in tRNA</text>
        <dbReference type="Rhea" id="RHEA:22376"/>
        <dbReference type="Rhea" id="RHEA-COMP:10085"/>
        <dbReference type="Rhea" id="RHEA-COMP:10087"/>
        <dbReference type="ChEBI" id="CHEBI:65314"/>
        <dbReference type="ChEBI" id="CHEBI:65315"/>
        <dbReference type="EC" id="5.4.99.12"/>
    </reaction>
</comment>
<dbReference type="InterPro" id="IPR020097">
    <property type="entry name" value="PsdUridine_synth_TruA_a/b_dom"/>
</dbReference>
<dbReference type="Pfam" id="PF01416">
    <property type="entry name" value="PseudoU_synth_1"/>
    <property type="match status" value="1"/>
</dbReference>
<dbReference type="PIRSF" id="PIRSF001430">
    <property type="entry name" value="tRNA_psdUrid_synth"/>
    <property type="match status" value="1"/>
</dbReference>
<dbReference type="CDD" id="cd02570">
    <property type="entry name" value="PseudoU_synth_EcTruA"/>
    <property type="match status" value="1"/>
</dbReference>
<dbReference type="RefSeq" id="WP_311631503.1">
    <property type="nucleotide sequence ID" value="NZ_JAVREN010000023.1"/>
</dbReference>
<feature type="binding site" evidence="4">
    <location>
        <position position="125"/>
    </location>
    <ligand>
        <name>substrate</name>
    </ligand>
</feature>
<dbReference type="Gene3D" id="3.30.70.580">
    <property type="entry name" value="Pseudouridine synthase I, catalytic domain, N-terminal subdomain"/>
    <property type="match status" value="1"/>
</dbReference>
<evidence type="ECO:0000256" key="4">
    <source>
        <dbReference type="HAMAP-Rule" id="MF_00171"/>
    </source>
</evidence>
<comment type="function">
    <text evidence="4">Formation of pseudouridine at positions 38, 39 and 40 in the anticodon stem and loop of transfer RNAs.</text>
</comment>
<name>A0ABU2LAG4_9ACTN</name>
<comment type="caution">
    <text evidence="4">Lacks conserved residue(s) required for the propagation of feature annotation.</text>
</comment>
<evidence type="ECO:0000313" key="7">
    <source>
        <dbReference type="EMBL" id="MDT0308554.1"/>
    </source>
</evidence>
<evidence type="ECO:0000256" key="2">
    <source>
        <dbReference type="ARBA" id="ARBA00022694"/>
    </source>
</evidence>
<dbReference type="EMBL" id="JAVREN010000023">
    <property type="protein sequence ID" value="MDT0308554.1"/>
    <property type="molecule type" value="Genomic_DNA"/>
</dbReference>
<evidence type="ECO:0000313" key="8">
    <source>
        <dbReference type="Proteomes" id="UP001183388"/>
    </source>
</evidence>
<comment type="caution">
    <text evidence="7">The sequence shown here is derived from an EMBL/GenBank/DDBJ whole genome shotgun (WGS) entry which is preliminary data.</text>
</comment>
<dbReference type="HAMAP" id="MF_00171">
    <property type="entry name" value="TruA"/>
    <property type="match status" value="1"/>
</dbReference>
<evidence type="ECO:0000256" key="5">
    <source>
        <dbReference type="RuleBase" id="RU003792"/>
    </source>
</evidence>
<dbReference type="GO" id="GO:0160147">
    <property type="term" value="F:tRNA pseudouridine(38-40) synthase activity"/>
    <property type="evidence" value="ECO:0007669"/>
    <property type="project" value="UniProtKB-EC"/>
</dbReference>
<dbReference type="InterPro" id="IPR020095">
    <property type="entry name" value="PsdUridine_synth_TruA_C"/>
</dbReference>
<gene>
    <name evidence="4 7" type="primary">truA</name>
    <name evidence="7" type="ORF">RM780_16545</name>
</gene>
<dbReference type="SUPFAM" id="SSF55120">
    <property type="entry name" value="Pseudouridine synthase"/>
    <property type="match status" value="1"/>
</dbReference>
<evidence type="ECO:0000256" key="3">
    <source>
        <dbReference type="ARBA" id="ARBA00023235"/>
    </source>
</evidence>
<keyword evidence="2 4" id="KW-0819">tRNA processing</keyword>
<comment type="subunit">
    <text evidence="4">Homodimer.</text>
</comment>
<dbReference type="NCBIfam" id="TIGR00071">
    <property type="entry name" value="hisT_truA"/>
    <property type="match status" value="1"/>
</dbReference>
<comment type="similarity">
    <text evidence="1 4 5">Belongs to the tRNA pseudouridine synthase TruA family.</text>
</comment>
<proteinExistence type="inferred from homology"/>
<evidence type="ECO:0000256" key="1">
    <source>
        <dbReference type="ARBA" id="ARBA00009375"/>
    </source>
</evidence>
<evidence type="ECO:0000259" key="6">
    <source>
        <dbReference type="Pfam" id="PF01416"/>
    </source>
</evidence>
<dbReference type="InterPro" id="IPR020094">
    <property type="entry name" value="TruA/RsuA/RluB/E/F_N"/>
</dbReference>
<keyword evidence="3 4" id="KW-0413">Isomerase</keyword>
<organism evidence="7 8">
    <name type="scientific">Streptomyces boetiae</name>
    <dbReference type="NCBI Taxonomy" id="3075541"/>
    <lineage>
        <taxon>Bacteria</taxon>
        <taxon>Bacillati</taxon>
        <taxon>Actinomycetota</taxon>
        <taxon>Actinomycetes</taxon>
        <taxon>Kitasatosporales</taxon>
        <taxon>Streptomycetaceae</taxon>
        <taxon>Streptomyces</taxon>
    </lineage>
</organism>